<dbReference type="HOGENOM" id="CLU_002351_3_0_1"/>
<feature type="region of interest" description="Disordered" evidence="3">
    <location>
        <begin position="56"/>
        <end position="112"/>
    </location>
</feature>
<dbReference type="OrthoDB" id="755951at2759"/>
<evidence type="ECO:0000313" key="4">
    <source>
        <dbReference type="EMBL" id="EPS98241.1"/>
    </source>
</evidence>
<dbReference type="InterPro" id="IPR023214">
    <property type="entry name" value="HAD_sf"/>
</dbReference>
<evidence type="ECO:0000256" key="3">
    <source>
        <dbReference type="SAM" id="MobiDB-lite"/>
    </source>
</evidence>
<dbReference type="GO" id="GO:0003825">
    <property type="term" value="F:alpha,alpha-trehalose-phosphate synthase (UDP-forming) activity"/>
    <property type="evidence" value="ECO:0007669"/>
    <property type="project" value="TreeGrafter"/>
</dbReference>
<comment type="similarity">
    <text evidence="2">In the C-terminal section; belongs to the trehalose phosphatase family.</text>
</comment>
<organism evidence="4 5">
    <name type="scientific">Fomitopsis schrenkii</name>
    <name type="common">Brown rot fungus</name>
    <dbReference type="NCBI Taxonomy" id="2126942"/>
    <lineage>
        <taxon>Eukaryota</taxon>
        <taxon>Fungi</taxon>
        <taxon>Dikarya</taxon>
        <taxon>Basidiomycota</taxon>
        <taxon>Agaricomycotina</taxon>
        <taxon>Agaricomycetes</taxon>
        <taxon>Polyporales</taxon>
        <taxon>Fomitopsis</taxon>
    </lineage>
</organism>
<dbReference type="Gene3D" id="3.30.70.1020">
    <property type="entry name" value="Trehalose-6-phosphate phosphatase related protein, domain 2"/>
    <property type="match status" value="1"/>
</dbReference>
<dbReference type="InterPro" id="IPR036412">
    <property type="entry name" value="HAD-like_sf"/>
</dbReference>
<dbReference type="SUPFAM" id="SSF53756">
    <property type="entry name" value="UDP-Glycosyltransferase/glycogen phosphorylase"/>
    <property type="match status" value="1"/>
</dbReference>
<dbReference type="PANTHER" id="PTHR10788:SF123">
    <property type="entry name" value="TREHALOSE-PHOSPHATASE"/>
    <property type="match status" value="1"/>
</dbReference>
<proteinExistence type="inferred from homology"/>
<dbReference type="FunFam" id="3.40.50.2000:FF:000036">
    <property type="entry name" value="Alpha,alpha-trehalose-phosphate synthase subunit Tps2"/>
    <property type="match status" value="1"/>
</dbReference>
<dbReference type="InParanoid" id="S8DZ55"/>
<dbReference type="PANTHER" id="PTHR10788">
    <property type="entry name" value="TREHALOSE-6-PHOSPHATE SYNTHASE"/>
    <property type="match status" value="1"/>
</dbReference>
<dbReference type="NCBIfam" id="TIGR00685">
    <property type="entry name" value="T6PP"/>
    <property type="match status" value="1"/>
</dbReference>
<dbReference type="AlphaFoldDB" id="S8DZ55"/>
<evidence type="ECO:0000313" key="5">
    <source>
        <dbReference type="Proteomes" id="UP000015241"/>
    </source>
</evidence>
<evidence type="ECO:0000256" key="2">
    <source>
        <dbReference type="ARBA" id="ARBA00006330"/>
    </source>
</evidence>
<name>S8DZ55_FOMSC</name>
<evidence type="ECO:0000256" key="1">
    <source>
        <dbReference type="ARBA" id="ARBA00005409"/>
    </source>
</evidence>
<dbReference type="SUPFAM" id="SSF56784">
    <property type="entry name" value="HAD-like"/>
    <property type="match status" value="1"/>
</dbReference>
<sequence>MDSFAEPRRPTSPVSLAAVREQVHKLETDHKANGIPLSGRIIQVCHYLPVSSSYVRRPSELPSPPPTPPTEPSDIPASPIEGTAPPQAVPIEQPVPLPQAEPTSEEDTNWTLSGRYGHSAMVSGIASLSTTHEQIVIGWTGDITSAPTSLPPAAYGVPSTSTASESSFAAPSKVPVKDIGEEDRRTLEALLAKHRSREDVEIEGGKSITYVPVWLDDKEAHGHYEGYCKQTLWPLFHYLLWQDVATEYASADAYWAAYRAVNEAFAKRVAEVYKPGDLIWIHDYHLLLVPSLLRQSLPEAAVGLFVHTPFPSSEIFRCLPRRKEILDGMLGANLVCFQTYSYSRHFTSSCVRVCGYEITATGGIDVAGHVASIAYCPVGVDAERVAKDTLRPGMQPKLEALRALYEGKKIIVGRDKLDVVKGVVQKLRAFEKLLQDYPQWIGNVVLIQVTSPALSDSPKLERQVSELVAHINGEYGSLDFIPVHHYHQTIKKDEFYALLSVADLGVITPLRDGMNTTSMEFVLAQERTKKSPLVLSEFMGISRNMVDAMQVNPWNLGEVAAAMHRGLTMADDEKARRHAALYETVRTHTSHTWAATLAKILLQQIGRQNLAKMTLPMPKDRLEAQYRAATKRLFLLDYDGTLSPIVRVPSAAVPSPQTLEALENLTKDPRNVVFIISGRDGAFLEQHLGHIRGLGMSAEHGGFVREPGATEWANFTENLDMEWMGEVLEIFKYYTERTSGSHIEVKKSSITWHYRSADPEWGLFQCRQCQDLLENNLARKRPIEVLVGKKNLEVRPLAVNKGEIVKRILYHNPDAEFVFCAGDDKTDEDMFRALLLFNGDKTHVKLDPPLSVTLVAGEDAGNFEPVDLALTREGVFTTAVGHSSKRTLAAWHVPGPEEVIGHLLDLGYIAKEQADPKL</sequence>
<dbReference type="GO" id="GO:0005829">
    <property type="term" value="C:cytosol"/>
    <property type="evidence" value="ECO:0007669"/>
    <property type="project" value="TreeGrafter"/>
</dbReference>
<feature type="compositionally biased region" description="Pro residues" evidence="3">
    <location>
        <begin position="61"/>
        <end position="71"/>
    </location>
</feature>
<reference evidence="4 5" key="1">
    <citation type="journal article" date="2012" name="Science">
        <title>The Paleozoic origin of enzymatic lignin decomposition reconstructed from 31 fungal genomes.</title>
        <authorList>
            <person name="Floudas D."/>
            <person name="Binder M."/>
            <person name="Riley R."/>
            <person name="Barry K."/>
            <person name="Blanchette R.A."/>
            <person name="Henrissat B."/>
            <person name="Martinez A.T."/>
            <person name="Otillar R."/>
            <person name="Spatafora J.W."/>
            <person name="Yadav J.S."/>
            <person name="Aerts A."/>
            <person name="Benoit I."/>
            <person name="Boyd A."/>
            <person name="Carlson A."/>
            <person name="Copeland A."/>
            <person name="Coutinho P.M."/>
            <person name="de Vries R.P."/>
            <person name="Ferreira P."/>
            <person name="Findley K."/>
            <person name="Foster B."/>
            <person name="Gaskell J."/>
            <person name="Glotzer D."/>
            <person name="Gorecki P."/>
            <person name="Heitman J."/>
            <person name="Hesse C."/>
            <person name="Hori C."/>
            <person name="Igarashi K."/>
            <person name="Jurgens J.A."/>
            <person name="Kallen N."/>
            <person name="Kersten P."/>
            <person name="Kohler A."/>
            <person name="Kuees U."/>
            <person name="Kumar T.K.A."/>
            <person name="Kuo A."/>
            <person name="LaButti K."/>
            <person name="Larrondo L.F."/>
            <person name="Lindquist E."/>
            <person name="Ling A."/>
            <person name="Lombard V."/>
            <person name="Lucas S."/>
            <person name="Lundell T."/>
            <person name="Martin R."/>
            <person name="McLaughlin D.J."/>
            <person name="Morgenstern I."/>
            <person name="Morin E."/>
            <person name="Murat C."/>
            <person name="Nagy L.G."/>
            <person name="Nolan M."/>
            <person name="Ohm R.A."/>
            <person name="Patyshakuliyeva A."/>
            <person name="Rokas A."/>
            <person name="Ruiz-Duenas F.J."/>
            <person name="Sabat G."/>
            <person name="Salamov A."/>
            <person name="Samejima M."/>
            <person name="Schmutz J."/>
            <person name="Slot J.C."/>
            <person name="St John F."/>
            <person name="Stenlid J."/>
            <person name="Sun H."/>
            <person name="Sun S."/>
            <person name="Syed K."/>
            <person name="Tsang A."/>
            <person name="Wiebenga A."/>
            <person name="Young D."/>
            <person name="Pisabarro A."/>
            <person name="Eastwood D.C."/>
            <person name="Martin F."/>
            <person name="Cullen D."/>
            <person name="Grigoriev I.V."/>
            <person name="Hibbett D.S."/>
        </authorList>
    </citation>
    <scope>NUCLEOTIDE SEQUENCE</scope>
    <source>
        <strain evidence="5">FP-58527</strain>
    </source>
</reference>
<dbReference type="FunCoup" id="S8DZ55">
    <property type="interactions" value="58"/>
</dbReference>
<dbReference type="Gene3D" id="3.40.50.1000">
    <property type="entry name" value="HAD superfamily/HAD-like"/>
    <property type="match status" value="1"/>
</dbReference>
<dbReference type="GO" id="GO:0005992">
    <property type="term" value="P:trehalose biosynthetic process"/>
    <property type="evidence" value="ECO:0007669"/>
    <property type="project" value="InterPro"/>
</dbReference>
<dbReference type="EMBL" id="KE504167">
    <property type="protein sequence ID" value="EPS98241.1"/>
    <property type="molecule type" value="Genomic_DNA"/>
</dbReference>
<dbReference type="STRING" id="743788.S8DZ55"/>
<dbReference type="Pfam" id="PF02358">
    <property type="entry name" value="Trehalose_PPase"/>
    <property type="match status" value="1"/>
</dbReference>
<gene>
    <name evidence="4" type="ORF">FOMPIDRAFT_130079</name>
</gene>
<dbReference type="FunFam" id="3.30.70.1020:FF:000002">
    <property type="entry name" value="Trehalose-6-phosphate synthase 2"/>
    <property type="match status" value="1"/>
</dbReference>
<dbReference type="Proteomes" id="UP000015241">
    <property type="component" value="Unassembled WGS sequence"/>
</dbReference>
<dbReference type="GO" id="GO:0004805">
    <property type="term" value="F:trehalose-phosphatase activity"/>
    <property type="evidence" value="ECO:0007669"/>
    <property type="project" value="TreeGrafter"/>
</dbReference>
<dbReference type="eggNOG" id="KOG1050">
    <property type="taxonomic scope" value="Eukaryota"/>
</dbReference>
<comment type="similarity">
    <text evidence="1">In the N-terminal section; belongs to the glycosyltransferase 20 family.</text>
</comment>
<dbReference type="NCBIfam" id="TIGR01484">
    <property type="entry name" value="HAD-SF-IIB"/>
    <property type="match status" value="1"/>
</dbReference>
<dbReference type="CDD" id="cd01627">
    <property type="entry name" value="HAD_TPP"/>
    <property type="match status" value="1"/>
</dbReference>
<keyword evidence="5" id="KW-1185">Reference proteome</keyword>
<dbReference type="GO" id="GO:0005946">
    <property type="term" value="C:alpha,alpha-trehalose-phosphate synthase complex (UDP-forming)"/>
    <property type="evidence" value="ECO:0007669"/>
    <property type="project" value="TreeGrafter"/>
</dbReference>
<accession>S8DZ55</accession>
<dbReference type="InterPro" id="IPR003337">
    <property type="entry name" value="Trehalose_PPase"/>
</dbReference>
<dbReference type="CDD" id="cd03788">
    <property type="entry name" value="GT20_TPS"/>
    <property type="match status" value="1"/>
</dbReference>
<dbReference type="InterPro" id="IPR001830">
    <property type="entry name" value="Glyco_trans_20"/>
</dbReference>
<dbReference type="Gene3D" id="3.40.50.2000">
    <property type="entry name" value="Glycogen Phosphorylase B"/>
    <property type="match status" value="2"/>
</dbReference>
<dbReference type="InterPro" id="IPR006379">
    <property type="entry name" value="HAD-SF_hydro_IIB"/>
</dbReference>
<dbReference type="Pfam" id="PF00982">
    <property type="entry name" value="Glyco_transf_20"/>
    <property type="match status" value="1"/>
</dbReference>
<protein>
    <submittedName>
        <fullName evidence="4">Uncharacterized protein</fullName>
    </submittedName>
</protein>